<evidence type="ECO:0000313" key="2">
    <source>
        <dbReference type="EMBL" id="GCE27875.1"/>
    </source>
</evidence>
<evidence type="ECO:0000313" key="3">
    <source>
        <dbReference type="Proteomes" id="UP000287171"/>
    </source>
</evidence>
<dbReference type="AlphaFoldDB" id="A0A402B954"/>
<feature type="region of interest" description="Disordered" evidence="1">
    <location>
        <begin position="26"/>
        <end position="46"/>
    </location>
</feature>
<sequence length="91" mass="10366">MTPHVKEAWAFRARVRLAGASPGEWDSDTLQDFRDAPGHRQGQLTSSGQPTILKLAQNKTFLLYSFPAIAVCLEEDVQNYDLCNYTAMYWR</sequence>
<organism evidence="2 3">
    <name type="scientific">Dictyobacter alpinus</name>
    <dbReference type="NCBI Taxonomy" id="2014873"/>
    <lineage>
        <taxon>Bacteria</taxon>
        <taxon>Bacillati</taxon>
        <taxon>Chloroflexota</taxon>
        <taxon>Ktedonobacteria</taxon>
        <taxon>Ktedonobacterales</taxon>
        <taxon>Dictyobacteraceae</taxon>
        <taxon>Dictyobacter</taxon>
    </lineage>
</organism>
<protein>
    <submittedName>
        <fullName evidence="2">Uncharacterized protein</fullName>
    </submittedName>
</protein>
<accession>A0A402B954</accession>
<gene>
    <name evidence="2" type="ORF">KDA_33590</name>
</gene>
<reference evidence="3" key="1">
    <citation type="submission" date="2018-12" db="EMBL/GenBank/DDBJ databases">
        <title>Tengunoibacter tsumagoiensis gen. nov., sp. nov., Dictyobacter kobayashii sp. nov., D. alpinus sp. nov., and D. joshuensis sp. nov. and description of Dictyobacteraceae fam. nov. within the order Ktedonobacterales isolated from Tengu-no-mugimeshi.</title>
        <authorList>
            <person name="Wang C.M."/>
            <person name="Zheng Y."/>
            <person name="Sakai Y."/>
            <person name="Toyoda A."/>
            <person name="Minakuchi Y."/>
            <person name="Abe K."/>
            <person name="Yokota A."/>
            <person name="Yabe S."/>
        </authorList>
    </citation>
    <scope>NUCLEOTIDE SEQUENCE [LARGE SCALE GENOMIC DNA]</scope>
    <source>
        <strain evidence="3">Uno16</strain>
    </source>
</reference>
<comment type="caution">
    <text evidence="2">The sequence shown here is derived from an EMBL/GenBank/DDBJ whole genome shotgun (WGS) entry which is preliminary data.</text>
</comment>
<evidence type="ECO:0000256" key="1">
    <source>
        <dbReference type="SAM" id="MobiDB-lite"/>
    </source>
</evidence>
<name>A0A402B954_9CHLR</name>
<proteinExistence type="predicted"/>
<dbReference type="Proteomes" id="UP000287171">
    <property type="component" value="Unassembled WGS sequence"/>
</dbReference>
<keyword evidence="3" id="KW-1185">Reference proteome</keyword>
<dbReference type="EMBL" id="BIFT01000001">
    <property type="protein sequence ID" value="GCE27875.1"/>
    <property type="molecule type" value="Genomic_DNA"/>
</dbReference>